<dbReference type="EMBL" id="JANAVB010005596">
    <property type="protein sequence ID" value="KAJ6847273.1"/>
    <property type="molecule type" value="Genomic_DNA"/>
</dbReference>
<proteinExistence type="predicted"/>
<evidence type="ECO:0000256" key="1">
    <source>
        <dbReference type="SAM" id="MobiDB-lite"/>
    </source>
</evidence>
<reference evidence="2" key="2">
    <citation type="submission" date="2023-04" db="EMBL/GenBank/DDBJ databases">
        <authorList>
            <person name="Bruccoleri R.E."/>
            <person name="Oakeley E.J."/>
            <person name="Faust A.-M."/>
            <person name="Dessus-Babus S."/>
            <person name="Altorfer M."/>
            <person name="Burckhardt D."/>
            <person name="Oertli M."/>
            <person name="Naumann U."/>
            <person name="Petersen F."/>
            <person name="Wong J."/>
        </authorList>
    </citation>
    <scope>NUCLEOTIDE SEQUENCE</scope>
    <source>
        <strain evidence="2">GSM-AAB239-AS_SAM_17_03QT</strain>
        <tissue evidence="2">Leaf</tissue>
    </source>
</reference>
<dbReference type="AlphaFoldDB" id="A0AAX6I2M5"/>
<name>A0AAX6I2M5_IRIPA</name>
<evidence type="ECO:0000313" key="3">
    <source>
        <dbReference type="Proteomes" id="UP001140949"/>
    </source>
</evidence>
<feature type="compositionally biased region" description="Basic and acidic residues" evidence="1">
    <location>
        <begin position="1"/>
        <end position="16"/>
    </location>
</feature>
<organism evidence="2 3">
    <name type="scientific">Iris pallida</name>
    <name type="common">Sweet iris</name>
    <dbReference type="NCBI Taxonomy" id="29817"/>
    <lineage>
        <taxon>Eukaryota</taxon>
        <taxon>Viridiplantae</taxon>
        <taxon>Streptophyta</taxon>
        <taxon>Embryophyta</taxon>
        <taxon>Tracheophyta</taxon>
        <taxon>Spermatophyta</taxon>
        <taxon>Magnoliopsida</taxon>
        <taxon>Liliopsida</taxon>
        <taxon>Asparagales</taxon>
        <taxon>Iridaceae</taxon>
        <taxon>Iridoideae</taxon>
        <taxon>Irideae</taxon>
        <taxon>Iris</taxon>
    </lineage>
</organism>
<evidence type="ECO:0000313" key="2">
    <source>
        <dbReference type="EMBL" id="KAJ6847273.1"/>
    </source>
</evidence>
<reference evidence="2" key="1">
    <citation type="journal article" date="2023" name="GigaByte">
        <title>Genome assembly of the bearded iris, Iris pallida Lam.</title>
        <authorList>
            <person name="Bruccoleri R.E."/>
            <person name="Oakeley E.J."/>
            <person name="Faust A.M.E."/>
            <person name="Altorfer M."/>
            <person name="Dessus-Babus S."/>
            <person name="Burckhardt D."/>
            <person name="Oertli M."/>
            <person name="Naumann U."/>
            <person name="Petersen F."/>
            <person name="Wong J."/>
        </authorList>
    </citation>
    <scope>NUCLEOTIDE SEQUENCE</scope>
    <source>
        <strain evidence="2">GSM-AAB239-AS_SAM_17_03QT</strain>
    </source>
</reference>
<keyword evidence="3" id="KW-1185">Reference proteome</keyword>
<comment type="caution">
    <text evidence="2">The sequence shown here is derived from an EMBL/GenBank/DDBJ whole genome shotgun (WGS) entry which is preliminary data.</text>
</comment>
<accession>A0AAX6I2M5</accession>
<sequence>MLGRPETERWSVEHGPRSGSSAAHGGGDARAHEQIVDGGANVRAARSWRWPYRSRSAADSLLWGGLDGGIGHRRRSGGDDVREAPRRWALMHGPGRPLAALRRQVRGELVLVGSMCPELSDAVLVLYSVNFME</sequence>
<protein>
    <submittedName>
        <fullName evidence="2">Vegetative cell wall protein gp1</fullName>
    </submittedName>
</protein>
<gene>
    <name evidence="2" type="ORF">M6B38_281535</name>
</gene>
<dbReference type="Proteomes" id="UP001140949">
    <property type="component" value="Unassembled WGS sequence"/>
</dbReference>
<feature type="region of interest" description="Disordered" evidence="1">
    <location>
        <begin position="1"/>
        <end position="30"/>
    </location>
</feature>